<feature type="domain" description="Cell morphogenesis central region" evidence="1">
    <location>
        <begin position="969"/>
        <end position="1232"/>
    </location>
</feature>
<dbReference type="OrthoDB" id="6287725at2759"/>
<protein>
    <recommendedName>
        <fullName evidence="1">Cell morphogenesis central region domain-containing protein</fullName>
    </recommendedName>
</protein>
<dbReference type="RefSeq" id="XP_001419512.1">
    <property type="nucleotide sequence ID" value="XM_001419475.1"/>
</dbReference>
<dbReference type="Proteomes" id="UP000001568">
    <property type="component" value="Chromosome 9"/>
</dbReference>
<name>A4S2D7_OSTLU</name>
<dbReference type="SUPFAM" id="SSF48371">
    <property type="entry name" value="ARM repeat"/>
    <property type="match status" value="1"/>
</dbReference>
<dbReference type="InterPro" id="IPR029473">
    <property type="entry name" value="MOR2-PAG1_mid"/>
</dbReference>
<keyword evidence="3" id="KW-1185">Reference proteome</keyword>
<dbReference type="eggNOG" id="KOG1825">
    <property type="taxonomic scope" value="Eukaryota"/>
</dbReference>
<dbReference type="OMA" id="RWANEAR"/>
<proteinExistence type="predicted"/>
<dbReference type="PANTHER" id="PTHR12295">
    <property type="entry name" value="FURRY-RELATED"/>
    <property type="match status" value="1"/>
</dbReference>
<gene>
    <name evidence="2" type="ORF">OSTLU_33418</name>
</gene>
<dbReference type="InterPro" id="IPR016024">
    <property type="entry name" value="ARM-type_fold"/>
</dbReference>
<feature type="domain" description="Cell morphogenesis central region" evidence="1">
    <location>
        <begin position="1245"/>
        <end position="1303"/>
    </location>
</feature>
<sequence length="1734" mass="190526">MESRSDNDDIDAFVDRFERSLCLINDDIDGAYEEATTSKLLSETQRTIESCGWTPRSMRLDDGDGWRTMTTDAFDRALAALLRARARTKSESTLRLWWLSVLEITSARGVKSANDSSKKSDALEELCRTLVDDVARLAASKQAPDRERWGEIMEELALTTPDVATREETLALAMRALYAIAPDVVLNCAREALKSRQSQATREAVYWLLFALSAVDPVADDACTQLLRLVVEFSPMKWAPSYRKSDFRHSLSTTLTVVTTRYLSRGRPSPGSVDVAVVNKVLAEVVKWSNENEKKHNTAGLPLRAILIGLGLTQEVISADAIPIWRLLLESRVKAGIEQKMKISSLLAAIRGVVMGISDQHITVMECAKQSLSACISAIKYGSGSEDIERPLALANCVMAIHGVNPVEGSNVLKMFLDETDESIRAASCISCAKMTQEMSADEVRSSSFLCEYVDGVLPKYLTGLSASASAATIAGALQCSKFTSPKYIAPSSVEFACSWVKSDSVAVRNAVEEYLLHVIRSNVSLRNATLQAVASAVLNMRDFAPAARLSAINVLVGVCKIWQDCLQNGANSKCECSDERAEAAALLLVCDADFSVRTGAVQALREISNLRERVDSMNGDNATSRAALYPVLQKYLNITDIPTLIREISRTTALECAAVHTTTHAQAYQRIQAMMVAEGDGKLLVVPVKPSEYRYNLWQNYMLFVCSTDGAAGGGGGLDARQVVTIGQRGSLAGLLQTVIPRLGQSNVEVDAIMRLFQLVPAQSKATILSALLPLQSGLMRYTLMRRKRREDLNMVIRFGELYQDYALHGVFASTADATKNLNAAIDFVLMVCSYLKTNAKAECSPTEIIQLRFSAAAIIGAVLTDAEKVRALPVVTHAELWDNFYAWQESPNPKALDESGDSTSRMHVQTLIDDLARDHTRKPTERDVGFASREALAALSLSEHFTRESAKKIFDWVNRLAELGDSKSLELSKRVVVEMLRSTTSVFEASLDFCYSASATVSRMYVVILAEMSDAVVDNLSCPQLISLVLYMTMHEDDAIRSAAGVLLRAVNRECGLIDGHLPLQIDNKAQLIEECERLVKTDTQQIEDVLLEVWKRQLNKAKQMKSDSNPSHLSACLVPWISALHLPHLVAAGKADEVLLGLYNVMTHSDESTWAELGELWSAIGVQARNIAPTLRFLQERTITSTDRDAISFRAAKAACGWIARTSPQQVIDQLVYTISFRALESDDSDATKPLPQDSATSKISSADVGIILLSELALDHREDFRFHLPVLAHAVVVTLIVTHEQTVREHCGELLCNLAMGQTSEIRALKKKSPAYRLGKLFVDDSSQAWTSGKIRTLINTLPHAIDLDENLPQRWANEARRWILRSPSFSLACASAETLMSLNVPLDDEAFEALLAATCMCASMSGEVEDQRNNEMSKKLTQHLLKTLGASLCDMSAHATLMYTQVFWCGAMCLRTMDVSLYSSALDLSYLFLYKTLDHSTMAFDVITSCAPLPRGSFYPDIPMVETYEELLSIVPAKMPSPEISWADFVLLVIKGLFQRETFVRAIRVLAMLVPYLPDHDRWNGLQLNVLISYALIPLALVAVEVESSAVIGDSEARAIAHRLAQGLHGDEPDLAKALAKFASIKHDPRGEFLASEFAATMARRQSNAAHLPAHCLREFSLCSDSATAKKILQILSKAPKASKSFNRDFSGSWSADSASTIAAASYGVLLSARLETDNKGAVPSCLEY</sequence>
<dbReference type="InterPro" id="IPR039867">
    <property type="entry name" value="Furry/Tao3/Mor2"/>
</dbReference>
<dbReference type="Pfam" id="PF14228">
    <property type="entry name" value="MOR2-PAG1_mid"/>
    <property type="match status" value="2"/>
</dbReference>
<dbReference type="EMBL" id="CP000589">
    <property type="protein sequence ID" value="ABO97805.1"/>
    <property type="molecule type" value="Genomic_DNA"/>
</dbReference>
<dbReference type="STRING" id="436017.A4S2D7"/>
<dbReference type="Gramene" id="ABO97805">
    <property type="protein sequence ID" value="ABO97805"/>
    <property type="gene ID" value="OSTLU_33418"/>
</dbReference>
<evidence type="ECO:0000313" key="3">
    <source>
        <dbReference type="Proteomes" id="UP000001568"/>
    </source>
</evidence>
<dbReference type="GeneID" id="5003547"/>
<evidence type="ECO:0000259" key="1">
    <source>
        <dbReference type="Pfam" id="PF14228"/>
    </source>
</evidence>
<evidence type="ECO:0000313" key="2">
    <source>
        <dbReference type="EMBL" id="ABO97805.1"/>
    </source>
</evidence>
<reference evidence="2 3" key="1">
    <citation type="journal article" date="2007" name="Proc. Natl. Acad. Sci. U.S.A.">
        <title>The tiny eukaryote Ostreococcus provides genomic insights into the paradox of plankton speciation.</title>
        <authorList>
            <person name="Palenik B."/>
            <person name="Grimwood J."/>
            <person name="Aerts A."/>
            <person name="Rouze P."/>
            <person name="Salamov A."/>
            <person name="Putnam N."/>
            <person name="Dupont C."/>
            <person name="Jorgensen R."/>
            <person name="Derelle E."/>
            <person name="Rombauts S."/>
            <person name="Zhou K."/>
            <person name="Otillar R."/>
            <person name="Merchant S.S."/>
            <person name="Podell S."/>
            <person name="Gaasterland T."/>
            <person name="Napoli C."/>
            <person name="Gendler K."/>
            <person name="Manuell A."/>
            <person name="Tai V."/>
            <person name="Vallon O."/>
            <person name="Piganeau G."/>
            <person name="Jancek S."/>
            <person name="Heijde M."/>
            <person name="Jabbari K."/>
            <person name="Bowler C."/>
            <person name="Lohr M."/>
            <person name="Robbens S."/>
            <person name="Werner G."/>
            <person name="Dubchak I."/>
            <person name="Pazour G.J."/>
            <person name="Ren Q."/>
            <person name="Paulsen I."/>
            <person name="Delwiche C."/>
            <person name="Schmutz J."/>
            <person name="Rokhsar D."/>
            <person name="Van de Peer Y."/>
            <person name="Moreau H."/>
            <person name="Grigoriev I.V."/>
        </authorList>
    </citation>
    <scope>NUCLEOTIDE SEQUENCE [LARGE SCALE GENOMIC DNA]</scope>
    <source>
        <strain evidence="2 3">CCE9901</strain>
    </source>
</reference>
<dbReference type="KEGG" id="olu:OSTLU_33418"/>
<dbReference type="PANTHER" id="PTHR12295:SF30">
    <property type="entry name" value="PROTEIN FURRY"/>
    <property type="match status" value="1"/>
</dbReference>
<organism evidence="2 3">
    <name type="scientific">Ostreococcus lucimarinus (strain CCE9901)</name>
    <dbReference type="NCBI Taxonomy" id="436017"/>
    <lineage>
        <taxon>Eukaryota</taxon>
        <taxon>Viridiplantae</taxon>
        <taxon>Chlorophyta</taxon>
        <taxon>Mamiellophyceae</taxon>
        <taxon>Mamiellales</taxon>
        <taxon>Bathycoccaceae</taxon>
        <taxon>Ostreococcus</taxon>
    </lineage>
</organism>
<dbReference type="GO" id="GO:0030427">
    <property type="term" value="C:site of polarized growth"/>
    <property type="evidence" value="ECO:0007669"/>
    <property type="project" value="TreeGrafter"/>
</dbReference>
<accession>A4S2D7</accession>
<dbReference type="HOGENOM" id="CLU_239892_0_0_1"/>
<dbReference type="GO" id="GO:0005938">
    <property type="term" value="C:cell cortex"/>
    <property type="evidence" value="ECO:0007669"/>
    <property type="project" value="TreeGrafter"/>
</dbReference>
<dbReference type="GO" id="GO:0000902">
    <property type="term" value="P:cell morphogenesis"/>
    <property type="evidence" value="ECO:0007669"/>
    <property type="project" value="InterPro"/>
</dbReference>